<comment type="caution">
    <text evidence="2">The sequence shown here is derived from an EMBL/GenBank/DDBJ whole genome shotgun (WGS) entry which is preliminary data.</text>
</comment>
<accession>A0A4R1M769</accession>
<dbReference type="OrthoDB" id="1493774at2"/>
<dbReference type="Pfam" id="PF05751">
    <property type="entry name" value="FixH"/>
    <property type="match status" value="1"/>
</dbReference>
<proteinExistence type="predicted"/>
<evidence type="ECO:0000313" key="3">
    <source>
        <dbReference type="Proteomes" id="UP000294616"/>
    </source>
</evidence>
<keyword evidence="3" id="KW-1185">Reference proteome</keyword>
<keyword evidence="1" id="KW-0812">Transmembrane</keyword>
<name>A0A4R1M769_9SPHI</name>
<feature type="transmembrane region" description="Helical" evidence="1">
    <location>
        <begin position="7"/>
        <end position="26"/>
    </location>
</feature>
<dbReference type="AlphaFoldDB" id="A0A4R1M769"/>
<organism evidence="2 3">
    <name type="scientific">Albibacterium bauzanense</name>
    <dbReference type="NCBI Taxonomy" id="653929"/>
    <lineage>
        <taxon>Bacteria</taxon>
        <taxon>Pseudomonadati</taxon>
        <taxon>Bacteroidota</taxon>
        <taxon>Sphingobacteriia</taxon>
        <taxon>Sphingobacteriales</taxon>
        <taxon>Sphingobacteriaceae</taxon>
        <taxon>Albibacterium</taxon>
    </lineage>
</organism>
<keyword evidence="1" id="KW-1133">Transmembrane helix</keyword>
<dbReference type="Proteomes" id="UP000294616">
    <property type="component" value="Unassembled WGS sequence"/>
</dbReference>
<protein>
    <recommendedName>
        <fullName evidence="4">FixH protein</fullName>
    </recommendedName>
</protein>
<evidence type="ECO:0000313" key="2">
    <source>
        <dbReference type="EMBL" id="TCK85669.1"/>
    </source>
</evidence>
<evidence type="ECO:0000256" key="1">
    <source>
        <dbReference type="SAM" id="Phobius"/>
    </source>
</evidence>
<dbReference type="EMBL" id="SMGO01000001">
    <property type="protein sequence ID" value="TCK85669.1"/>
    <property type="molecule type" value="Genomic_DNA"/>
</dbReference>
<sequence>MNWGTKIFITLLIFMATAIGTGIYMVSQDQDTLIEDNYYEKGINYDSTYNQKTNVQELKAEPTISTKDNYLEITFTETGNKGILNLQRTSNSSLDQQIPFSTEDKVLKFSTDILSSGEWKIRINWEHNNNLFLFEKDIFIP</sequence>
<reference evidence="2 3" key="1">
    <citation type="submission" date="2019-03" db="EMBL/GenBank/DDBJ databases">
        <title>Genomic Encyclopedia of Archaeal and Bacterial Type Strains, Phase II (KMG-II): from individual species to whole genera.</title>
        <authorList>
            <person name="Goeker M."/>
        </authorList>
    </citation>
    <scope>NUCLEOTIDE SEQUENCE [LARGE SCALE GENOMIC DNA]</scope>
    <source>
        <strain evidence="2 3">DSM 22554</strain>
    </source>
</reference>
<evidence type="ECO:0008006" key="4">
    <source>
        <dbReference type="Google" id="ProtNLM"/>
    </source>
</evidence>
<dbReference type="RefSeq" id="WP_132222053.1">
    <property type="nucleotide sequence ID" value="NZ_SMGO01000001.1"/>
</dbReference>
<gene>
    <name evidence="2" type="ORF">C8N28_0981</name>
</gene>
<dbReference type="InterPro" id="IPR008620">
    <property type="entry name" value="FixH"/>
</dbReference>
<keyword evidence="1" id="KW-0472">Membrane</keyword>